<evidence type="ECO:0000313" key="7">
    <source>
        <dbReference type="Proteomes" id="UP001281777"/>
    </source>
</evidence>
<keyword evidence="1" id="KW-0812">Transmembrane</keyword>
<dbReference type="InterPro" id="IPR025007">
    <property type="entry name" value="DUF3899"/>
</dbReference>
<proteinExistence type="predicted"/>
<dbReference type="Proteomes" id="UP001275471">
    <property type="component" value="Unassembled WGS sequence"/>
</dbReference>
<feature type="domain" description="DUF3899" evidence="2">
    <location>
        <begin position="49"/>
        <end position="133"/>
    </location>
</feature>
<evidence type="ECO:0000256" key="1">
    <source>
        <dbReference type="SAM" id="Phobius"/>
    </source>
</evidence>
<dbReference type="RefSeq" id="WP_318043196.1">
    <property type="nucleotide sequence ID" value="NZ_JAWPET010000029.1"/>
</dbReference>
<name>A0AAJ2P7E5_9BACT</name>
<evidence type="ECO:0000313" key="4">
    <source>
        <dbReference type="EMBL" id="MDW2893069.1"/>
    </source>
</evidence>
<organism evidence="4 7">
    <name type="scientific">Mesomycoplasma ovipneumoniae</name>
    <dbReference type="NCBI Taxonomy" id="29562"/>
    <lineage>
        <taxon>Bacteria</taxon>
        <taxon>Bacillati</taxon>
        <taxon>Mycoplasmatota</taxon>
        <taxon>Mycoplasmoidales</taxon>
        <taxon>Metamycoplasmataceae</taxon>
        <taxon>Mesomycoplasma</taxon>
    </lineage>
</organism>
<gene>
    <name evidence="3" type="ORF">R7V46_03465</name>
    <name evidence="5" type="ORF">R7V75_01465</name>
    <name evidence="4" type="ORF">R7W54_03755</name>
</gene>
<evidence type="ECO:0000313" key="3">
    <source>
        <dbReference type="EMBL" id="MDW2852949.1"/>
    </source>
</evidence>
<dbReference type="EMBL" id="JAWPET010000029">
    <property type="protein sequence ID" value="MDW2852949.1"/>
    <property type="molecule type" value="Genomic_DNA"/>
</dbReference>
<feature type="transmembrane region" description="Helical" evidence="1">
    <location>
        <begin position="50"/>
        <end position="72"/>
    </location>
</feature>
<accession>A0AAJ2P7E5</accession>
<dbReference type="Pfam" id="PF13038">
    <property type="entry name" value="DUF3899"/>
    <property type="match status" value="1"/>
</dbReference>
<dbReference type="EMBL" id="JAWPFF010000006">
    <property type="protein sequence ID" value="MDW2908394.1"/>
    <property type="molecule type" value="Genomic_DNA"/>
</dbReference>
<dbReference type="Proteomes" id="UP001281096">
    <property type="component" value="Unassembled WGS sequence"/>
</dbReference>
<reference evidence="4 6" key="1">
    <citation type="submission" date="2023-10" db="EMBL/GenBank/DDBJ databases">
        <title>Genome sequences of Mycoplasma ovipneumoniae isolated from goats.</title>
        <authorList>
            <person name="Spergser J."/>
        </authorList>
    </citation>
    <scope>NUCLEOTIDE SEQUENCE</scope>
    <source>
        <strain evidence="5 6">1N</strain>
        <strain evidence="3">2167_2</strain>
        <strain evidence="4">5N</strain>
    </source>
</reference>
<feature type="transmembrane region" description="Helical" evidence="1">
    <location>
        <begin position="118"/>
        <end position="141"/>
    </location>
</feature>
<evidence type="ECO:0000259" key="2">
    <source>
        <dbReference type="Pfam" id="PF13038"/>
    </source>
</evidence>
<evidence type="ECO:0000313" key="5">
    <source>
        <dbReference type="EMBL" id="MDW2908394.1"/>
    </source>
</evidence>
<dbReference type="Proteomes" id="UP001281777">
    <property type="component" value="Unassembled WGS sequence"/>
</dbReference>
<comment type="caution">
    <text evidence="4">The sequence shown here is derived from an EMBL/GenBank/DDBJ whole genome shotgun (WGS) entry which is preliminary data.</text>
</comment>
<sequence length="143" mass="16492">MKFIFSFFFSAIFRRQIQKRSILALILWALFLAAIGLVMAFVQKKVWYDIVSILGLLSISISVLATVLRLGLFSSFSVSYHKWRIQSQNRMLEKRGFKPVSPKIDYNFVKQKQKELSILPIFLGFVVGFVLLIIALPFLIINS</sequence>
<keyword evidence="1" id="KW-1133">Transmembrane helix</keyword>
<evidence type="ECO:0000313" key="6">
    <source>
        <dbReference type="Proteomes" id="UP001275471"/>
    </source>
</evidence>
<keyword evidence="1" id="KW-0472">Membrane</keyword>
<dbReference type="AlphaFoldDB" id="A0AAJ2P7E5"/>
<keyword evidence="6" id="KW-1185">Reference proteome</keyword>
<protein>
    <submittedName>
        <fullName evidence="4">DUF3899 domain-containing protein</fullName>
    </submittedName>
</protein>
<dbReference type="EMBL" id="JAWPFE010000035">
    <property type="protein sequence ID" value="MDW2893069.1"/>
    <property type="molecule type" value="Genomic_DNA"/>
</dbReference>